<evidence type="ECO:0000313" key="2">
    <source>
        <dbReference type="EMBL" id="RKU47306.1"/>
    </source>
</evidence>
<dbReference type="Proteomes" id="UP000275385">
    <property type="component" value="Unassembled WGS sequence"/>
</dbReference>
<dbReference type="PANTHER" id="PTHR46434:SF1">
    <property type="entry name" value="GENETIC INTERACTOR OF PROHIBITINS 3, MITOCHONDRIAL"/>
    <property type="match status" value="1"/>
</dbReference>
<dbReference type="Gene3D" id="3.40.50.300">
    <property type="entry name" value="P-loop containing nucleotide triphosphate hydrolases"/>
    <property type="match status" value="1"/>
</dbReference>
<feature type="region of interest" description="Disordered" evidence="1">
    <location>
        <begin position="595"/>
        <end position="614"/>
    </location>
</feature>
<feature type="compositionally biased region" description="Acidic residues" evidence="1">
    <location>
        <begin position="628"/>
        <end position="639"/>
    </location>
</feature>
<dbReference type="AlphaFoldDB" id="A0A420YHQ9"/>
<organism evidence="2 3">
    <name type="scientific">Coniochaeta pulveracea</name>
    <dbReference type="NCBI Taxonomy" id="177199"/>
    <lineage>
        <taxon>Eukaryota</taxon>
        <taxon>Fungi</taxon>
        <taxon>Dikarya</taxon>
        <taxon>Ascomycota</taxon>
        <taxon>Pezizomycotina</taxon>
        <taxon>Sordariomycetes</taxon>
        <taxon>Sordariomycetidae</taxon>
        <taxon>Coniochaetales</taxon>
        <taxon>Coniochaetaceae</taxon>
        <taxon>Coniochaeta</taxon>
    </lineage>
</organism>
<comment type="caution">
    <text evidence="2">The sequence shown here is derived from an EMBL/GenBank/DDBJ whole genome shotgun (WGS) entry which is preliminary data.</text>
</comment>
<dbReference type="InterPro" id="IPR027417">
    <property type="entry name" value="P-loop_NTPase"/>
</dbReference>
<dbReference type="InterPro" id="IPR050896">
    <property type="entry name" value="Mito_lipid_metab_GTPase"/>
</dbReference>
<gene>
    <name evidence="2" type="ORF">DL546_001026</name>
</gene>
<protein>
    <recommendedName>
        <fullName evidence="4">Genetic interactor of prohibitins 3, mitochondrial</fullName>
    </recommendedName>
</protein>
<evidence type="ECO:0000313" key="3">
    <source>
        <dbReference type="Proteomes" id="UP000275385"/>
    </source>
</evidence>
<dbReference type="STRING" id="177199.A0A420YHQ9"/>
<dbReference type="EMBL" id="QVQW01000009">
    <property type="protein sequence ID" value="RKU47306.1"/>
    <property type="molecule type" value="Genomic_DNA"/>
</dbReference>
<evidence type="ECO:0000256" key="1">
    <source>
        <dbReference type="SAM" id="MobiDB-lite"/>
    </source>
</evidence>
<proteinExistence type="predicted"/>
<dbReference type="SUPFAM" id="SSF52540">
    <property type="entry name" value="P-loop containing nucleoside triphosphate hydrolases"/>
    <property type="match status" value="1"/>
</dbReference>
<evidence type="ECO:0008006" key="4">
    <source>
        <dbReference type="Google" id="ProtNLM"/>
    </source>
</evidence>
<accession>A0A420YHQ9</accession>
<reference evidence="2 3" key="1">
    <citation type="submission" date="2018-08" db="EMBL/GenBank/DDBJ databases">
        <title>Draft genome of the lignicolous fungus Coniochaeta pulveracea.</title>
        <authorList>
            <person name="Borstlap C.J."/>
            <person name="De Witt R.N."/>
            <person name="Botha A."/>
            <person name="Volschenk H."/>
        </authorList>
    </citation>
    <scope>NUCLEOTIDE SEQUENCE [LARGE SCALE GENOMIC DNA]</scope>
    <source>
        <strain evidence="2 3">CAB683</strain>
    </source>
</reference>
<feature type="region of interest" description="Disordered" evidence="1">
    <location>
        <begin position="628"/>
        <end position="704"/>
    </location>
</feature>
<dbReference type="OrthoDB" id="1696305at2759"/>
<dbReference type="GO" id="GO:0005739">
    <property type="term" value="C:mitochondrion"/>
    <property type="evidence" value="ECO:0007669"/>
    <property type="project" value="TreeGrafter"/>
</dbReference>
<keyword evidence="3" id="KW-1185">Reference proteome</keyword>
<sequence length="704" mass="78786">MRPTRTLSTRWLRRAFNVETNPVSTELPLYLCPGLLSATRPTTQRACLRKVSSFQTRRLYSNLDDTIELTSTIPLIHPVRPLPVVCSGCGALSQTAEPDQAGYYDLERKAVKSYLGLLPEEKKRIRNEDLVIQEALKNLDLDKLGKAGEALKTLAPVTADTETTLVTTPESAPSAPLCDRCHHLIHHNRGNPIFHPTIASIRETIEESPYKYNHIYHVIDAADFPMSLIPAINDLLDINLRSLNRRSRSSKFVKGRRTELSFIITRADLLAPTKAQVDRLMPQLTAHLRTALGRRGRNIRLGNVWCVSAKNGWWHKEIKEEIWRQGGASWMVGKVNVGKSRLFESIFPKGRMDWKPPKDNISVEVFPDSFEAKFVKPHASRSAADDEASLLPPAQKETNYPAMPLVSSLPGTTASPIRVPFGNGRGELIDLPGLARSDLENHVLEEHRSSLVMKHRVIPEQLVLKPGQSILLGGLIRITPKTPNLVFLGYSFTPLEAHVTSNEKAAAVQEQREDAPKVDSIAAPGTGERIKSAGEFMLRYDITKQRAGPLTRKNAVNLSVDRLAFRIMATDILIEGVGWVEIVAQVRVKDLEPVQQAPKPTTTEPKVSKDKKDEPEILQSLDLLADEQPVEEKAEEEAEPAQPNYPVVEVFSPDGKFIAQRPPINGWEMNKPKKQDLKKRPRPSMKGAAKRERHARQSRREEGN</sequence>
<dbReference type="PANTHER" id="PTHR46434">
    <property type="entry name" value="GENETIC INTERACTOR OF PROHIBITINS 3, MITOCHONDRIAL"/>
    <property type="match status" value="1"/>
</dbReference>
<name>A0A420YHQ9_9PEZI</name>